<evidence type="ECO:0000313" key="3">
    <source>
        <dbReference type="EMBL" id="PMD48790.1"/>
    </source>
</evidence>
<keyword evidence="4" id="KW-1185">Reference proteome</keyword>
<accession>A0A2J6SDF2</accession>
<dbReference type="STRING" id="1149755.A0A2J6SDF2"/>
<protein>
    <submittedName>
        <fullName evidence="3">HET-domain-containing protein</fullName>
    </submittedName>
</protein>
<dbReference type="OrthoDB" id="674604at2759"/>
<evidence type="ECO:0000259" key="2">
    <source>
        <dbReference type="Pfam" id="PF26640"/>
    </source>
</evidence>
<gene>
    <name evidence="3" type="ORF">L207DRAFT_381870</name>
</gene>
<feature type="domain" description="Heterokaryon incompatibility" evidence="1">
    <location>
        <begin position="22"/>
        <end position="106"/>
    </location>
</feature>
<dbReference type="EMBL" id="KZ613937">
    <property type="protein sequence ID" value="PMD48790.1"/>
    <property type="molecule type" value="Genomic_DNA"/>
</dbReference>
<dbReference type="InterPro" id="IPR058525">
    <property type="entry name" value="DUF8212"/>
</dbReference>
<feature type="non-terminal residue" evidence="3">
    <location>
        <position position="297"/>
    </location>
</feature>
<dbReference type="Pfam" id="PF26640">
    <property type="entry name" value="DUF8212"/>
    <property type="match status" value="1"/>
</dbReference>
<dbReference type="Proteomes" id="UP000235786">
    <property type="component" value="Unassembled WGS sequence"/>
</dbReference>
<dbReference type="PANTHER" id="PTHR10622:SF10">
    <property type="entry name" value="HET DOMAIN-CONTAINING PROTEIN"/>
    <property type="match status" value="1"/>
</dbReference>
<dbReference type="PANTHER" id="PTHR10622">
    <property type="entry name" value="HET DOMAIN-CONTAINING PROTEIN"/>
    <property type="match status" value="1"/>
</dbReference>
<organism evidence="3 4">
    <name type="scientific">Hyaloscypha variabilis (strain UAMH 11265 / GT02V1 / F)</name>
    <name type="common">Meliniomyces variabilis</name>
    <dbReference type="NCBI Taxonomy" id="1149755"/>
    <lineage>
        <taxon>Eukaryota</taxon>
        <taxon>Fungi</taxon>
        <taxon>Dikarya</taxon>
        <taxon>Ascomycota</taxon>
        <taxon>Pezizomycotina</taxon>
        <taxon>Leotiomycetes</taxon>
        <taxon>Helotiales</taxon>
        <taxon>Hyaloscyphaceae</taxon>
        <taxon>Hyaloscypha</taxon>
        <taxon>Hyaloscypha variabilis</taxon>
    </lineage>
</organism>
<evidence type="ECO:0000313" key="4">
    <source>
        <dbReference type="Proteomes" id="UP000235786"/>
    </source>
</evidence>
<reference evidence="3 4" key="1">
    <citation type="submission" date="2016-04" db="EMBL/GenBank/DDBJ databases">
        <title>A degradative enzymes factory behind the ericoid mycorrhizal symbiosis.</title>
        <authorList>
            <consortium name="DOE Joint Genome Institute"/>
            <person name="Martino E."/>
            <person name="Morin E."/>
            <person name="Grelet G."/>
            <person name="Kuo A."/>
            <person name="Kohler A."/>
            <person name="Daghino S."/>
            <person name="Barry K."/>
            <person name="Choi C."/>
            <person name="Cichocki N."/>
            <person name="Clum A."/>
            <person name="Copeland A."/>
            <person name="Hainaut M."/>
            <person name="Haridas S."/>
            <person name="Labutti K."/>
            <person name="Lindquist E."/>
            <person name="Lipzen A."/>
            <person name="Khouja H.-R."/>
            <person name="Murat C."/>
            <person name="Ohm R."/>
            <person name="Olson A."/>
            <person name="Spatafora J."/>
            <person name="Veneault-Fourrey C."/>
            <person name="Henrissat B."/>
            <person name="Grigoriev I."/>
            <person name="Martin F."/>
            <person name="Perotto S."/>
        </authorList>
    </citation>
    <scope>NUCLEOTIDE SEQUENCE [LARGE SCALE GENOMIC DNA]</scope>
    <source>
        <strain evidence="3 4">F</strain>
    </source>
</reference>
<dbReference type="Pfam" id="PF06985">
    <property type="entry name" value="HET"/>
    <property type="match status" value="1"/>
</dbReference>
<proteinExistence type="predicted"/>
<feature type="domain" description="DUF8212" evidence="2">
    <location>
        <begin position="222"/>
        <end position="245"/>
    </location>
</feature>
<dbReference type="AlphaFoldDB" id="A0A2J6SDF2"/>
<sequence length="297" mass="33797">MRLIKTSTLELHEFSGTKTPAYAILSHFWGNDEVTFQDLRDGIGSERQGWAKVVGCCDKALEDGWDFVWIDSCCIDKTSSAELSESINSMFAWYKNAHVCYAYLSDVPGGNRDYETGGLSLYIALEQSRWFTRGWTLQELLAPDWVIVLANDWSELGTKASLATDLTAITGITHLFNFEEASVAQKMSWAARRKTTRLEDRAYSMMGLFNVNMPLLYGEGNRAFIRLQLEILSRIDDESIFAWSNPRPEVYRQGLLAESPECFADCGQIRRGDFDPDRLPHVMTNKGLQMQLWLREG</sequence>
<name>A0A2J6SDF2_HYAVF</name>
<evidence type="ECO:0000259" key="1">
    <source>
        <dbReference type="Pfam" id="PF06985"/>
    </source>
</evidence>
<dbReference type="InterPro" id="IPR010730">
    <property type="entry name" value="HET"/>
</dbReference>